<accession>A0A5N5TK64</accession>
<dbReference type="AlphaFoldDB" id="A0A5N5TK64"/>
<proteinExistence type="predicted"/>
<dbReference type="Proteomes" id="UP000326759">
    <property type="component" value="Unassembled WGS sequence"/>
</dbReference>
<organism evidence="1 2">
    <name type="scientific">Armadillidium nasatum</name>
    <dbReference type="NCBI Taxonomy" id="96803"/>
    <lineage>
        <taxon>Eukaryota</taxon>
        <taxon>Metazoa</taxon>
        <taxon>Ecdysozoa</taxon>
        <taxon>Arthropoda</taxon>
        <taxon>Crustacea</taxon>
        <taxon>Multicrustacea</taxon>
        <taxon>Malacostraca</taxon>
        <taxon>Eumalacostraca</taxon>
        <taxon>Peracarida</taxon>
        <taxon>Isopoda</taxon>
        <taxon>Oniscidea</taxon>
        <taxon>Crinocheta</taxon>
        <taxon>Armadillidiidae</taxon>
        <taxon>Armadillidium</taxon>
    </lineage>
</organism>
<gene>
    <name evidence="1" type="ORF">Anas_07421</name>
</gene>
<comment type="caution">
    <text evidence="1">The sequence shown here is derived from an EMBL/GenBank/DDBJ whole genome shotgun (WGS) entry which is preliminary data.</text>
</comment>
<evidence type="ECO:0000313" key="2">
    <source>
        <dbReference type="Proteomes" id="UP000326759"/>
    </source>
</evidence>
<sequence>MVKKLLDVRELECDAKRITYIKRRNCIIKCSQEKLRLISELFVITYSKCKPALIPETVTVIRFVNSKQA</sequence>
<name>A0A5N5TK64_9CRUS</name>
<keyword evidence="2" id="KW-1185">Reference proteome</keyword>
<protein>
    <submittedName>
        <fullName evidence="1">Uncharacterized protein</fullName>
    </submittedName>
</protein>
<evidence type="ECO:0000313" key="1">
    <source>
        <dbReference type="EMBL" id="KAB7506555.1"/>
    </source>
</evidence>
<dbReference type="EMBL" id="SEYY01000750">
    <property type="protein sequence ID" value="KAB7506555.1"/>
    <property type="molecule type" value="Genomic_DNA"/>
</dbReference>
<reference evidence="1 2" key="1">
    <citation type="journal article" date="2019" name="PLoS Biol.">
        <title>Sex chromosomes control vertical transmission of feminizing Wolbachia symbionts in an isopod.</title>
        <authorList>
            <person name="Becking T."/>
            <person name="Chebbi M.A."/>
            <person name="Giraud I."/>
            <person name="Moumen B."/>
            <person name="Laverre T."/>
            <person name="Caubet Y."/>
            <person name="Peccoud J."/>
            <person name="Gilbert C."/>
            <person name="Cordaux R."/>
        </authorList>
    </citation>
    <scope>NUCLEOTIDE SEQUENCE [LARGE SCALE GENOMIC DNA]</scope>
    <source>
        <strain evidence="1">ANa2</strain>
        <tissue evidence="1">Whole body excluding digestive tract and cuticle</tissue>
    </source>
</reference>